<feature type="domain" description="Mandelate racemase/muconate lactonizing enzyme C-terminal" evidence="4">
    <location>
        <begin position="152"/>
        <end position="255"/>
    </location>
</feature>
<evidence type="ECO:0000256" key="3">
    <source>
        <dbReference type="ARBA" id="ARBA00022842"/>
    </source>
</evidence>
<dbReference type="GO" id="GO:0016836">
    <property type="term" value="F:hydro-lyase activity"/>
    <property type="evidence" value="ECO:0007669"/>
    <property type="project" value="TreeGrafter"/>
</dbReference>
<evidence type="ECO:0000259" key="4">
    <source>
        <dbReference type="SMART" id="SM00922"/>
    </source>
</evidence>
<reference evidence="5 6" key="1">
    <citation type="submission" date="2014-07" db="EMBL/GenBank/DDBJ databases">
        <title>Genome Sequence of Rhodococcus opacus Strain R7, a Biodegrader of Mono- and Polycyclic Aromatic Hydrocarbons.</title>
        <authorList>
            <person name="Di Gennaro P."/>
            <person name="Zampolli J."/>
            <person name="Presti I."/>
            <person name="Cappelletti M."/>
            <person name="D'Ursi P."/>
            <person name="Orro A."/>
            <person name="Mezzelani A."/>
            <person name="Milanesi L."/>
        </authorList>
    </citation>
    <scope>NUCLEOTIDE SEQUENCE [LARGE SCALE GENOMIC DNA]</scope>
    <source>
        <strain evidence="5 6">R7</strain>
    </source>
</reference>
<dbReference type="InterPro" id="IPR029017">
    <property type="entry name" value="Enolase-like_N"/>
</dbReference>
<keyword evidence="2" id="KW-0479">Metal-binding</keyword>
<comment type="cofactor">
    <cofactor evidence="1">
        <name>Mg(2+)</name>
        <dbReference type="ChEBI" id="CHEBI:18420"/>
    </cofactor>
</comment>
<evidence type="ECO:0000256" key="2">
    <source>
        <dbReference type="ARBA" id="ARBA00022723"/>
    </source>
</evidence>
<protein>
    <submittedName>
        <fullName evidence="5">Mandelate racemase</fullName>
    </submittedName>
</protein>
<evidence type="ECO:0000313" key="5">
    <source>
        <dbReference type="EMBL" id="AII05365.1"/>
    </source>
</evidence>
<dbReference type="Pfam" id="PF02746">
    <property type="entry name" value="MR_MLE_N"/>
    <property type="match status" value="1"/>
</dbReference>
<dbReference type="EMBL" id="CP008947">
    <property type="protein sequence ID" value="AII05365.1"/>
    <property type="molecule type" value="Genomic_DNA"/>
</dbReference>
<dbReference type="Gene3D" id="3.30.390.10">
    <property type="entry name" value="Enolase-like, N-terminal domain"/>
    <property type="match status" value="1"/>
</dbReference>
<dbReference type="InterPro" id="IPR029065">
    <property type="entry name" value="Enolase_C-like"/>
</dbReference>
<dbReference type="AlphaFoldDB" id="A0A076EGM5"/>
<evidence type="ECO:0000256" key="1">
    <source>
        <dbReference type="ARBA" id="ARBA00001946"/>
    </source>
</evidence>
<dbReference type="GO" id="GO:0016052">
    <property type="term" value="P:carbohydrate catabolic process"/>
    <property type="evidence" value="ECO:0007669"/>
    <property type="project" value="TreeGrafter"/>
</dbReference>
<gene>
    <name evidence="5" type="ORF">EP51_12345</name>
</gene>
<dbReference type="SUPFAM" id="SSF51604">
    <property type="entry name" value="Enolase C-terminal domain-like"/>
    <property type="match status" value="1"/>
</dbReference>
<dbReference type="eggNOG" id="COG4948">
    <property type="taxonomic scope" value="Bacteria"/>
</dbReference>
<dbReference type="InterPro" id="IPR036849">
    <property type="entry name" value="Enolase-like_C_sf"/>
</dbReference>
<dbReference type="GO" id="GO:0000287">
    <property type="term" value="F:magnesium ion binding"/>
    <property type="evidence" value="ECO:0007669"/>
    <property type="project" value="TreeGrafter"/>
</dbReference>
<dbReference type="RefSeq" id="WP_037243853.1">
    <property type="nucleotide sequence ID" value="NZ_CP008947.1"/>
</dbReference>
<dbReference type="InterPro" id="IPR046945">
    <property type="entry name" value="RHMD-like"/>
</dbReference>
<name>A0A076EGM5_RHOOP</name>
<dbReference type="SFLD" id="SFLDS00001">
    <property type="entry name" value="Enolase"/>
    <property type="match status" value="1"/>
</dbReference>
<dbReference type="InterPro" id="IPR013342">
    <property type="entry name" value="Mandelate_racemase_C"/>
</dbReference>
<dbReference type="Pfam" id="PF13378">
    <property type="entry name" value="MR_MLE_C"/>
    <property type="match status" value="1"/>
</dbReference>
<proteinExistence type="predicted"/>
<organism evidence="5 6">
    <name type="scientific">Rhodococcus opacus</name>
    <name type="common">Nocardia opaca</name>
    <dbReference type="NCBI Taxonomy" id="37919"/>
    <lineage>
        <taxon>Bacteria</taxon>
        <taxon>Bacillati</taxon>
        <taxon>Actinomycetota</taxon>
        <taxon>Actinomycetes</taxon>
        <taxon>Mycobacteriales</taxon>
        <taxon>Nocardiaceae</taxon>
        <taxon>Rhodococcus</taxon>
    </lineage>
</organism>
<dbReference type="Proteomes" id="UP000028488">
    <property type="component" value="Chromosome"/>
</dbReference>
<dbReference type="PANTHER" id="PTHR13794">
    <property type="entry name" value="ENOLASE SUPERFAMILY, MANDELATE RACEMASE"/>
    <property type="match status" value="1"/>
</dbReference>
<keyword evidence="3" id="KW-0460">Magnesium</keyword>
<sequence>MSSVITEVAVQVFKTEARTSVDSYGHRHPGPSVPSTGALLRITDSDGVSGYVLGKPNYLRQDQVEQHFRPVLIGADPLAREAMDKKFAIRQRTRAVELPEHSCSYLDQALWDLVGNKFDTPVWKLLGGARTEIKAYASTMCGDDIEGGLATPEDYANFAVALKRRGYQGIKLHTWMPPLPGSPSLTRDIDACAAVRDAVGENFSLMLDGYHWYSRTDALKLGRELDRLKFDWFEEPMDEFSLRSYKWLADQIDTPVIGPETTPGRHRSRADWIANDACDILRVGAMNGGGITPALKTMHMAEGFGLECEIHGNGAPNLALVGAGNNVQWYERGLLHPHVDYDWVPPHLKSIVDPVDENGMVAMPQRPGLGEDIDLEYIAANLVAEY</sequence>
<dbReference type="Gene3D" id="3.20.20.120">
    <property type="entry name" value="Enolase-like C-terminal domain"/>
    <property type="match status" value="1"/>
</dbReference>
<accession>A0A076EGM5</accession>
<dbReference type="InterPro" id="IPR013341">
    <property type="entry name" value="Mandelate_racemase_N_dom"/>
</dbReference>
<evidence type="ECO:0000313" key="6">
    <source>
        <dbReference type="Proteomes" id="UP000028488"/>
    </source>
</evidence>
<dbReference type="PANTHER" id="PTHR13794:SF58">
    <property type="entry name" value="MITOCHONDRIAL ENOLASE SUPERFAMILY MEMBER 1"/>
    <property type="match status" value="1"/>
</dbReference>
<dbReference type="SUPFAM" id="SSF54826">
    <property type="entry name" value="Enolase N-terminal domain-like"/>
    <property type="match status" value="1"/>
</dbReference>
<dbReference type="SMART" id="SM00922">
    <property type="entry name" value="MR_MLE"/>
    <property type="match status" value="1"/>
</dbReference>